<dbReference type="AlphaFoldDB" id="A0AAN8L8L5"/>
<evidence type="ECO:0000256" key="5">
    <source>
        <dbReference type="ARBA" id="ARBA00023163"/>
    </source>
</evidence>
<feature type="compositionally biased region" description="Gly residues" evidence="11">
    <location>
        <begin position="106"/>
        <end position="115"/>
    </location>
</feature>
<evidence type="ECO:0000256" key="7">
    <source>
        <dbReference type="ARBA" id="ARBA00023306"/>
    </source>
</evidence>
<evidence type="ECO:0000256" key="11">
    <source>
        <dbReference type="SAM" id="MobiDB-lite"/>
    </source>
</evidence>
<dbReference type="SUPFAM" id="SSF46785">
    <property type="entry name" value="Winged helix' DNA-binding domain"/>
    <property type="match status" value="1"/>
</dbReference>
<dbReference type="PANTHER" id="PTHR13962">
    <property type="entry name" value="FORKHEAD BOX PROTEIN N3-LIKE PROTEIN-RELATED"/>
    <property type="match status" value="1"/>
</dbReference>
<accession>A0AAN8L8L5</accession>
<evidence type="ECO:0000256" key="1">
    <source>
        <dbReference type="ARBA" id="ARBA00004123"/>
    </source>
</evidence>
<dbReference type="InterPro" id="IPR036388">
    <property type="entry name" value="WH-like_DNA-bd_sf"/>
</dbReference>
<dbReference type="PRINTS" id="PR00053">
    <property type="entry name" value="FORKHEAD"/>
</dbReference>
<dbReference type="PROSITE" id="PS00658">
    <property type="entry name" value="FORK_HEAD_2"/>
    <property type="match status" value="1"/>
</dbReference>
<evidence type="ECO:0000313" key="14">
    <source>
        <dbReference type="Proteomes" id="UP001356427"/>
    </source>
</evidence>
<proteinExistence type="predicted"/>
<dbReference type="Pfam" id="PF00250">
    <property type="entry name" value="Forkhead"/>
    <property type="match status" value="1"/>
</dbReference>
<evidence type="ECO:0000313" key="13">
    <source>
        <dbReference type="EMBL" id="KAK6307592.1"/>
    </source>
</evidence>
<dbReference type="InterPro" id="IPR030456">
    <property type="entry name" value="TF_fork_head_CS_2"/>
</dbReference>
<dbReference type="PANTHER" id="PTHR13962:SF32">
    <property type="entry name" value="FORKHEAD BOX PROTEIN N3"/>
    <property type="match status" value="1"/>
</dbReference>
<dbReference type="PROSITE" id="PS00657">
    <property type="entry name" value="FORK_HEAD_1"/>
    <property type="match status" value="1"/>
</dbReference>
<dbReference type="PROSITE" id="PS50039">
    <property type="entry name" value="FORK_HEAD_3"/>
    <property type="match status" value="1"/>
</dbReference>
<keyword evidence="2" id="KW-0678">Repressor</keyword>
<evidence type="ECO:0000259" key="12">
    <source>
        <dbReference type="PROSITE" id="PS50039"/>
    </source>
</evidence>
<gene>
    <name evidence="13" type="ORF">J4Q44_G00227400</name>
</gene>
<dbReference type="InterPro" id="IPR047119">
    <property type="entry name" value="FOXN2/3-like"/>
</dbReference>
<evidence type="ECO:0000256" key="6">
    <source>
        <dbReference type="ARBA" id="ARBA00023242"/>
    </source>
</evidence>
<evidence type="ECO:0000256" key="4">
    <source>
        <dbReference type="ARBA" id="ARBA00023125"/>
    </source>
</evidence>
<dbReference type="GO" id="GO:0005634">
    <property type="term" value="C:nucleus"/>
    <property type="evidence" value="ECO:0007669"/>
    <property type="project" value="UniProtKB-SubCell"/>
</dbReference>
<evidence type="ECO:0000256" key="9">
    <source>
        <dbReference type="ARBA" id="ARBA00034870"/>
    </source>
</evidence>
<keyword evidence="6 10" id="KW-0539">Nucleus</keyword>
<dbReference type="Proteomes" id="UP001356427">
    <property type="component" value="Unassembled WGS sequence"/>
</dbReference>
<name>A0AAN8L8L5_9TELE</name>
<keyword evidence="3" id="KW-0805">Transcription regulation</keyword>
<dbReference type="InterPro" id="IPR036390">
    <property type="entry name" value="WH_DNA-bd_sf"/>
</dbReference>
<organism evidence="13 14">
    <name type="scientific">Coregonus suidteri</name>
    <dbReference type="NCBI Taxonomy" id="861788"/>
    <lineage>
        <taxon>Eukaryota</taxon>
        <taxon>Metazoa</taxon>
        <taxon>Chordata</taxon>
        <taxon>Craniata</taxon>
        <taxon>Vertebrata</taxon>
        <taxon>Euteleostomi</taxon>
        <taxon>Actinopterygii</taxon>
        <taxon>Neopterygii</taxon>
        <taxon>Teleostei</taxon>
        <taxon>Protacanthopterygii</taxon>
        <taxon>Salmoniformes</taxon>
        <taxon>Salmonidae</taxon>
        <taxon>Coregoninae</taxon>
        <taxon>Coregonus</taxon>
    </lineage>
</organism>
<evidence type="ECO:0000256" key="8">
    <source>
        <dbReference type="ARBA" id="ARBA00034657"/>
    </source>
</evidence>
<dbReference type="SMART" id="SM00339">
    <property type="entry name" value="FH"/>
    <property type="match status" value="1"/>
</dbReference>
<feature type="compositionally biased region" description="Basic and acidic residues" evidence="11">
    <location>
        <begin position="390"/>
        <end position="407"/>
    </location>
</feature>
<feature type="compositionally biased region" description="Acidic residues" evidence="11">
    <location>
        <begin position="378"/>
        <end position="389"/>
    </location>
</feature>
<feature type="DNA-binding region" description="Fork-head" evidence="10">
    <location>
        <begin position="145"/>
        <end position="232"/>
    </location>
</feature>
<keyword evidence="5" id="KW-0804">Transcription</keyword>
<keyword evidence="7" id="KW-0131">Cell cycle</keyword>
<dbReference type="FunFam" id="1.10.10.10:FF:000167">
    <property type="entry name" value="forkhead box protein N3 isoform X1"/>
    <property type="match status" value="1"/>
</dbReference>
<dbReference type="InterPro" id="IPR047404">
    <property type="entry name" value="FH_FOXN3"/>
</dbReference>
<dbReference type="InterPro" id="IPR001766">
    <property type="entry name" value="Fork_head_dom"/>
</dbReference>
<feature type="compositionally biased region" description="Basic residues" evidence="11">
    <location>
        <begin position="420"/>
        <end position="432"/>
    </location>
</feature>
<dbReference type="InterPro" id="IPR018122">
    <property type="entry name" value="TF_fork_head_CS_1"/>
</dbReference>
<reference evidence="13 14" key="1">
    <citation type="submission" date="2021-04" db="EMBL/GenBank/DDBJ databases">
        <authorList>
            <person name="De Guttry C."/>
            <person name="Zahm M."/>
            <person name="Klopp C."/>
            <person name="Cabau C."/>
            <person name="Louis A."/>
            <person name="Berthelot C."/>
            <person name="Parey E."/>
            <person name="Roest Crollius H."/>
            <person name="Montfort J."/>
            <person name="Robinson-Rechavi M."/>
            <person name="Bucao C."/>
            <person name="Bouchez O."/>
            <person name="Gislard M."/>
            <person name="Lluch J."/>
            <person name="Milhes M."/>
            <person name="Lampietro C."/>
            <person name="Lopez Roques C."/>
            <person name="Donnadieu C."/>
            <person name="Braasch I."/>
            <person name="Desvignes T."/>
            <person name="Postlethwait J."/>
            <person name="Bobe J."/>
            <person name="Wedekind C."/>
            <person name="Guiguen Y."/>
        </authorList>
    </citation>
    <scope>NUCLEOTIDE SEQUENCE [LARGE SCALE GENOMIC DNA]</scope>
    <source>
        <strain evidence="13">Cs_M1</strain>
        <tissue evidence="13">Blood</tissue>
    </source>
</reference>
<feature type="domain" description="Fork-head" evidence="12">
    <location>
        <begin position="145"/>
        <end position="232"/>
    </location>
</feature>
<sequence length="496" mass="54221">MGPVMPPSKKPEVSGISVASASLSHLYQTGSLSRALQEAEELDLVLPVHLALPLAPLPGGAAKPEKGTATPGMEDEELTNLNWLHESKNLLNSFGDPVLRSVSPVGGEGGGGGTRGDGDHDDTPPSPSMVGGDLPYDAQRNPNCKPPYSFSCLIFMAIEDAPSKRLPVKEIYNWILEHFPYFANAPTGWKNSVRHNLSLNKCFKKVDKDRSQSIGKGSLWCVDPEYRQNLIQALKKTPYHPHAQVFSTPPTSPQAYQSMSSPPIWPGSPFFRKNGGVLLQVPQGVIQNGARMMSQGLYPGIRPLPVNPLESRTATVRSVLSGGCRKHSVSDPASDSPLVSSDPKEDHTYSTNQSDDGSDYTSDSSLRSNGPVARDVANDSDFDNEDDEDDKSKIQLEIKKEEPRDWPIDTIDSAPSSQQHNKKWHHFLKAKQRMGVASDTLPLKKRRTEKPPESDDEEMKEAAGSLLHLAGVRACLNNITNRTAKGQKEQKEPTKN</sequence>
<dbReference type="CDD" id="cd20059">
    <property type="entry name" value="FH_FOXN3"/>
    <property type="match status" value="1"/>
</dbReference>
<evidence type="ECO:0000256" key="3">
    <source>
        <dbReference type="ARBA" id="ARBA00023015"/>
    </source>
</evidence>
<evidence type="ECO:0000256" key="2">
    <source>
        <dbReference type="ARBA" id="ARBA00022491"/>
    </source>
</evidence>
<dbReference type="Gene3D" id="1.10.10.10">
    <property type="entry name" value="Winged helix-like DNA-binding domain superfamily/Winged helix DNA-binding domain"/>
    <property type="match status" value="1"/>
</dbReference>
<protein>
    <recommendedName>
        <fullName evidence="9">Forkhead box protein N3</fullName>
    </recommendedName>
</protein>
<feature type="region of interest" description="Disordered" evidence="11">
    <location>
        <begin position="323"/>
        <end position="461"/>
    </location>
</feature>
<comment type="function">
    <text evidence="8">Acts as a transcriptional repressor. May be involved in DNA damage-inducible cell cycle arrests (checkpoints).</text>
</comment>
<comment type="subcellular location">
    <subcellularLocation>
        <location evidence="1 10">Nucleus</location>
    </subcellularLocation>
</comment>
<dbReference type="GO" id="GO:0000987">
    <property type="term" value="F:cis-regulatory region sequence-specific DNA binding"/>
    <property type="evidence" value="ECO:0007669"/>
    <property type="project" value="TreeGrafter"/>
</dbReference>
<keyword evidence="14" id="KW-1185">Reference proteome</keyword>
<feature type="region of interest" description="Disordered" evidence="11">
    <location>
        <begin position="101"/>
        <end position="138"/>
    </location>
</feature>
<dbReference type="EMBL" id="JAGTTL010000020">
    <property type="protein sequence ID" value="KAK6307592.1"/>
    <property type="molecule type" value="Genomic_DNA"/>
</dbReference>
<evidence type="ECO:0000256" key="10">
    <source>
        <dbReference type="PROSITE-ProRule" id="PRU00089"/>
    </source>
</evidence>
<comment type="caution">
    <text evidence="13">The sequence shown here is derived from an EMBL/GenBank/DDBJ whole genome shotgun (WGS) entry which is preliminary data.</text>
</comment>
<keyword evidence="4 10" id="KW-0238">DNA-binding</keyword>
<dbReference type="GO" id="GO:0003700">
    <property type="term" value="F:DNA-binding transcription factor activity"/>
    <property type="evidence" value="ECO:0007669"/>
    <property type="project" value="InterPro"/>
</dbReference>